<gene>
    <name evidence="8" type="ORF">CLV56_1855</name>
</gene>
<feature type="transmembrane region" description="Helical" evidence="6">
    <location>
        <begin position="12"/>
        <end position="32"/>
    </location>
</feature>
<protein>
    <submittedName>
        <fullName evidence="8">Integral membrane protein</fullName>
    </submittedName>
</protein>
<evidence type="ECO:0000256" key="1">
    <source>
        <dbReference type="ARBA" id="ARBA00004651"/>
    </source>
</evidence>
<feature type="transmembrane region" description="Helical" evidence="6">
    <location>
        <begin position="44"/>
        <end position="66"/>
    </location>
</feature>
<dbReference type="PANTHER" id="PTHR40077:SF2">
    <property type="entry name" value="MEMBRANE PROTEIN"/>
    <property type="match status" value="1"/>
</dbReference>
<evidence type="ECO:0000256" key="2">
    <source>
        <dbReference type="ARBA" id="ARBA00022475"/>
    </source>
</evidence>
<dbReference type="PANTHER" id="PTHR40077">
    <property type="entry name" value="MEMBRANE PROTEIN-RELATED"/>
    <property type="match status" value="1"/>
</dbReference>
<dbReference type="Pfam" id="PF12823">
    <property type="entry name" value="DUF3817"/>
    <property type="match status" value="1"/>
</dbReference>
<accession>A0A0B2B6E6</accession>
<dbReference type="EMBL" id="PGEZ01000001">
    <property type="protein sequence ID" value="PJJ57619.1"/>
    <property type="molecule type" value="Genomic_DNA"/>
</dbReference>
<sequence>MERLLTTYRVFALIVSVFVIFVVGGWILKMLVDEGSGLYSFGELTASISPVHGLFYMILLVVTAMLSRRAGWPVGFTIATMLLATIPFVSFLAEHRATERTREAMAAEQAALASE</sequence>
<dbReference type="GO" id="GO:0005886">
    <property type="term" value="C:plasma membrane"/>
    <property type="evidence" value="ECO:0007669"/>
    <property type="project" value="UniProtKB-SubCell"/>
</dbReference>
<evidence type="ECO:0000313" key="8">
    <source>
        <dbReference type="EMBL" id="PJJ57619.1"/>
    </source>
</evidence>
<comment type="subcellular location">
    <subcellularLocation>
        <location evidence="1">Cell membrane</location>
        <topology evidence="1">Multi-pass membrane protein</topology>
    </subcellularLocation>
</comment>
<keyword evidence="4 6" id="KW-1133">Transmembrane helix</keyword>
<feature type="domain" description="DUF3817" evidence="7">
    <location>
        <begin position="5"/>
        <end position="98"/>
    </location>
</feature>
<dbReference type="RefSeq" id="WP_039363186.1">
    <property type="nucleotide sequence ID" value="NZ_PGEZ01000001.1"/>
</dbReference>
<dbReference type="NCBIfam" id="TIGR03954">
    <property type="entry name" value="integ_memb_HG"/>
    <property type="match status" value="1"/>
</dbReference>
<evidence type="ECO:0000313" key="9">
    <source>
        <dbReference type="Proteomes" id="UP000230842"/>
    </source>
</evidence>
<feature type="transmembrane region" description="Helical" evidence="6">
    <location>
        <begin position="72"/>
        <end position="93"/>
    </location>
</feature>
<dbReference type="InterPro" id="IPR023845">
    <property type="entry name" value="DUF3817_TM"/>
</dbReference>
<evidence type="ECO:0000256" key="4">
    <source>
        <dbReference type="ARBA" id="ARBA00022989"/>
    </source>
</evidence>
<comment type="caution">
    <text evidence="8">The sequence shown here is derived from an EMBL/GenBank/DDBJ whole genome shotgun (WGS) entry which is preliminary data.</text>
</comment>
<dbReference type="Proteomes" id="UP000230842">
    <property type="component" value="Unassembled WGS sequence"/>
</dbReference>
<dbReference type="OrthoDB" id="9342687at2"/>
<proteinExistence type="predicted"/>
<keyword evidence="2" id="KW-1003">Cell membrane</keyword>
<organism evidence="8 9">
    <name type="scientific">Mumia flava</name>
    <dbReference type="NCBI Taxonomy" id="1348852"/>
    <lineage>
        <taxon>Bacteria</taxon>
        <taxon>Bacillati</taxon>
        <taxon>Actinomycetota</taxon>
        <taxon>Actinomycetes</taxon>
        <taxon>Propionibacteriales</taxon>
        <taxon>Nocardioidaceae</taxon>
        <taxon>Mumia</taxon>
    </lineage>
</organism>
<keyword evidence="5 6" id="KW-0472">Membrane</keyword>
<dbReference type="AlphaFoldDB" id="A0A0B2B6E6"/>
<evidence type="ECO:0000256" key="3">
    <source>
        <dbReference type="ARBA" id="ARBA00022692"/>
    </source>
</evidence>
<keyword evidence="9" id="KW-1185">Reference proteome</keyword>
<evidence type="ECO:0000256" key="6">
    <source>
        <dbReference type="SAM" id="Phobius"/>
    </source>
</evidence>
<evidence type="ECO:0000259" key="7">
    <source>
        <dbReference type="Pfam" id="PF12823"/>
    </source>
</evidence>
<evidence type="ECO:0000256" key="5">
    <source>
        <dbReference type="ARBA" id="ARBA00023136"/>
    </source>
</evidence>
<keyword evidence="3 6" id="KW-0812">Transmembrane</keyword>
<name>A0A0B2B6E6_9ACTN</name>
<reference evidence="8 9" key="1">
    <citation type="submission" date="2017-11" db="EMBL/GenBank/DDBJ databases">
        <title>Genomic Encyclopedia of Archaeal and Bacterial Type Strains, Phase II (KMG-II): From Individual Species to Whole Genera.</title>
        <authorList>
            <person name="Goeker M."/>
        </authorList>
    </citation>
    <scope>NUCLEOTIDE SEQUENCE [LARGE SCALE GENOMIC DNA]</scope>
    <source>
        <strain evidence="8 9">DSM 27763</strain>
    </source>
</reference>